<keyword evidence="5" id="KW-1185">Reference proteome</keyword>
<keyword evidence="2" id="KW-0789">Thiol protease inhibitor</keyword>
<dbReference type="GO" id="GO:0004869">
    <property type="term" value="F:cysteine-type endopeptidase inhibitor activity"/>
    <property type="evidence" value="ECO:0007669"/>
    <property type="project" value="UniProtKB-KW"/>
</dbReference>
<dbReference type="RefSeq" id="WP_066955944.1">
    <property type="nucleotide sequence ID" value="NZ_BCNX01000006.1"/>
</dbReference>
<gene>
    <name evidence="4" type="ORF">SAMN04488571_101109</name>
</gene>
<dbReference type="InterPro" id="IPR036331">
    <property type="entry name" value="Chagasin-like_sf"/>
</dbReference>
<dbReference type="Proteomes" id="UP000326500">
    <property type="component" value="Unassembled WGS sequence"/>
</dbReference>
<dbReference type="STRING" id="2200.GCA_001571405_00854"/>
<name>A0A1G8WUF9_9EURY</name>
<dbReference type="PROSITE" id="PS51257">
    <property type="entry name" value="PROKAR_LIPOPROTEIN"/>
    <property type="match status" value="1"/>
</dbReference>
<dbReference type="OrthoDB" id="28968at2157"/>
<dbReference type="AlphaFoldDB" id="A0A1G8WUF9"/>
<keyword evidence="1" id="KW-0646">Protease inhibitor</keyword>
<dbReference type="Gene3D" id="2.60.40.2020">
    <property type="match status" value="1"/>
</dbReference>
<dbReference type="InterPro" id="IPR052781">
    <property type="entry name" value="Cys_protease_inhibitor_I42"/>
</dbReference>
<evidence type="ECO:0000256" key="2">
    <source>
        <dbReference type="ARBA" id="ARBA00022704"/>
    </source>
</evidence>
<reference evidence="4 5" key="1">
    <citation type="submission" date="2016-10" db="EMBL/GenBank/DDBJ databases">
        <authorList>
            <person name="Varghese N."/>
            <person name="Submissions S."/>
        </authorList>
    </citation>
    <scope>NUCLEOTIDE SEQUENCE [LARGE SCALE GENOMIC DNA]</scope>
    <source>
        <strain evidence="4 5">DSM 2373</strain>
    </source>
</reference>
<accession>A0A1G8WUF9</accession>
<evidence type="ECO:0000313" key="4">
    <source>
        <dbReference type="EMBL" id="SDJ81841.1"/>
    </source>
</evidence>
<evidence type="ECO:0000259" key="3">
    <source>
        <dbReference type="Pfam" id="PF09394"/>
    </source>
</evidence>
<proteinExistence type="predicted"/>
<dbReference type="EMBL" id="FNFT01000001">
    <property type="protein sequence ID" value="SDJ81841.1"/>
    <property type="molecule type" value="Genomic_DNA"/>
</dbReference>
<feature type="domain" description="Proteinase inhibitor I42 chagasin" evidence="3">
    <location>
        <begin position="60"/>
        <end position="143"/>
    </location>
</feature>
<dbReference type="PANTHER" id="PTHR36530">
    <property type="entry name" value="INHIBITOR OF CYSTEINE PEPTIDASE"/>
    <property type="match status" value="1"/>
</dbReference>
<organism evidence="4 5">
    <name type="scientific">Methanoculleus thermophilus</name>
    <dbReference type="NCBI Taxonomy" id="2200"/>
    <lineage>
        <taxon>Archaea</taxon>
        <taxon>Methanobacteriati</taxon>
        <taxon>Methanobacteriota</taxon>
        <taxon>Stenosarchaea group</taxon>
        <taxon>Methanomicrobia</taxon>
        <taxon>Methanomicrobiales</taxon>
        <taxon>Methanomicrobiaceae</taxon>
        <taxon>Methanoculleus</taxon>
    </lineage>
</organism>
<evidence type="ECO:0000313" key="5">
    <source>
        <dbReference type="Proteomes" id="UP000326500"/>
    </source>
</evidence>
<sequence length="148" mass="15800">MVQKKNIVGILLAGFLVFCMLGAGCTSQPAEPATPTPTPTPTPVEGYFFNETNNNETVTLPAGSAITISLVENPSTGYEWNVTSSAGLQLVNETHDAPQTELLGAPGVHIWEYTAAEPGAAEFSAIYMRPWENVTGNETTFSMAFTIE</sequence>
<dbReference type="PANTHER" id="PTHR36530:SF1">
    <property type="entry name" value="AMOEBIASIN-1"/>
    <property type="match status" value="1"/>
</dbReference>
<dbReference type="Pfam" id="PF09394">
    <property type="entry name" value="Inhibitor_I42"/>
    <property type="match status" value="1"/>
</dbReference>
<protein>
    <submittedName>
        <fullName evidence="4">Inhibitor of cysteine peptidase</fullName>
    </submittedName>
</protein>
<dbReference type="InterPro" id="IPR018990">
    <property type="entry name" value="Prot_inh_I42_chagasin"/>
</dbReference>
<evidence type="ECO:0000256" key="1">
    <source>
        <dbReference type="ARBA" id="ARBA00022690"/>
    </source>
</evidence>
<dbReference type="SUPFAM" id="SSF141066">
    <property type="entry name" value="ICP-like"/>
    <property type="match status" value="1"/>
</dbReference>